<dbReference type="Gene3D" id="3.40.1110.10">
    <property type="entry name" value="Calcium-transporting ATPase, cytoplasmic domain N"/>
    <property type="match status" value="1"/>
</dbReference>
<reference evidence="8" key="1">
    <citation type="journal article" date="2021" name="PeerJ">
        <title>Extensive microbial diversity within the chicken gut microbiome revealed by metagenomics and culture.</title>
        <authorList>
            <person name="Gilroy R."/>
            <person name="Ravi A."/>
            <person name="Getino M."/>
            <person name="Pursley I."/>
            <person name="Horton D.L."/>
            <person name="Alikhan N.F."/>
            <person name="Baker D."/>
            <person name="Gharbi K."/>
            <person name="Hall N."/>
            <person name="Watson M."/>
            <person name="Adriaenssens E.M."/>
            <person name="Foster-Nyarko E."/>
            <person name="Jarju S."/>
            <person name="Secka A."/>
            <person name="Antonio M."/>
            <person name="Oren A."/>
            <person name="Chaudhuri R.R."/>
            <person name="La Ragione R."/>
            <person name="Hildebrand F."/>
            <person name="Pallen M.J."/>
        </authorList>
    </citation>
    <scope>NUCLEOTIDE SEQUENCE</scope>
    <source>
        <strain evidence="8">F6-6636</strain>
    </source>
</reference>
<dbReference type="Gene3D" id="2.70.150.10">
    <property type="entry name" value="Calcium-transporting ATPase, cytoplasmic transduction domain A"/>
    <property type="match status" value="1"/>
</dbReference>
<dbReference type="InterPro" id="IPR023214">
    <property type="entry name" value="HAD_sf"/>
</dbReference>
<accession>A0A948TJ01</accession>
<dbReference type="GO" id="GO:0005524">
    <property type="term" value="F:ATP binding"/>
    <property type="evidence" value="ECO:0007669"/>
    <property type="project" value="InterPro"/>
</dbReference>
<dbReference type="GO" id="GO:0016887">
    <property type="term" value="F:ATP hydrolysis activity"/>
    <property type="evidence" value="ECO:0007669"/>
    <property type="project" value="InterPro"/>
</dbReference>
<dbReference type="SUPFAM" id="SSF81653">
    <property type="entry name" value="Calcium ATPase, transduction domain A"/>
    <property type="match status" value="1"/>
</dbReference>
<dbReference type="SFLD" id="SFLDG00002">
    <property type="entry name" value="C1.7:_P-type_atpase_like"/>
    <property type="match status" value="1"/>
</dbReference>
<keyword evidence="2 6" id="KW-0812">Transmembrane</keyword>
<protein>
    <submittedName>
        <fullName evidence="8">Cation-translocating P-type ATPase</fullName>
    </submittedName>
</protein>
<feature type="domain" description="P-type ATPase A" evidence="7">
    <location>
        <begin position="101"/>
        <end position="198"/>
    </location>
</feature>
<evidence type="ECO:0000313" key="9">
    <source>
        <dbReference type="Proteomes" id="UP000777303"/>
    </source>
</evidence>
<feature type="transmembrane region" description="Helical" evidence="6">
    <location>
        <begin position="70"/>
        <end position="88"/>
    </location>
</feature>
<feature type="transmembrane region" description="Helical" evidence="6">
    <location>
        <begin position="597"/>
        <end position="617"/>
    </location>
</feature>
<sequence length="781" mass="85555">MSSKTDKFIETGLSTAEVKQRIKAGEKNDPLKPLTRSVKQIICDNTFTLFNFINIIIAIMIIYTGSYRNLLFLCIAVVNTIIGIYQEIRAKHQVDKMSILSEDLVTVIRNDHQQQIHHAEIVLGDLLVLNRGVQIPADGQVLVSNGMEVDESPLTGEADAIIKKNGDQVMSGTIVLSGKAYVRVTAVGKQSFAAKLALAAKTEKKDTSQLLNTINRIIKVLTFVIIPLGIALFISSYLRRHNINQSILSTAGAMTGMIPEGLVLLTSVALAAGAYNLAKHHVLVRSLAAIEALARVDVLCLDKTGTITSGKLVVSQLLPQNNYPTTEIKAALHAITYALNDDNETALAIKKAFTQDPQWIATSTVPFSSARKWSGVSFQKHGSYIMGAPEFVFPNGLNAVVKKQLQAAARNGERVICLAKSKQTTLTTQVPDDLQLLALVLISDEIRPQAIDIFDYFATQDVAIKVISGDNPQTVATIAQRAHIAHSDAFIDMSTVGEKADFDKLVATYTVFGRVTPTQKKALIKAYQRAGHTVAMTGDGVNDVLALRQADCSIVTASGAEAAKSIGDFVLLKSNFEAMINVLNEGRRVINNVERVASMYLIKTIYSVILSFIFIFLNHSYPFQPIQLTPISALTVGIPSFFLALQPNKRRITGAFMKHVMETALPAALCVVIYTLTITFVGGNLMHLTYAQTSTLTVLLTGFISFSALSEVSRPYNRFKIILLSILVITFIGVFVFAGHIFMLQKLNNWRLCSLYIPLLLTAYPLFMLARNHLGKRLAQK</sequence>
<evidence type="ECO:0000256" key="1">
    <source>
        <dbReference type="ARBA" id="ARBA00004141"/>
    </source>
</evidence>
<dbReference type="InterPro" id="IPR059000">
    <property type="entry name" value="ATPase_P-type_domA"/>
</dbReference>
<dbReference type="InterPro" id="IPR044492">
    <property type="entry name" value="P_typ_ATPase_HD_dom"/>
</dbReference>
<reference evidence="8" key="2">
    <citation type="submission" date="2021-04" db="EMBL/GenBank/DDBJ databases">
        <authorList>
            <person name="Gilroy R."/>
        </authorList>
    </citation>
    <scope>NUCLEOTIDE SEQUENCE</scope>
    <source>
        <strain evidence="8">F6-6636</strain>
    </source>
</reference>
<dbReference type="InterPro" id="IPR036412">
    <property type="entry name" value="HAD-like_sf"/>
</dbReference>
<feature type="transmembrane region" description="Helical" evidence="6">
    <location>
        <begin position="258"/>
        <end position="278"/>
    </location>
</feature>
<evidence type="ECO:0000313" key="8">
    <source>
        <dbReference type="EMBL" id="MBU3851525.1"/>
    </source>
</evidence>
<dbReference type="EMBL" id="JAHLFS010000031">
    <property type="protein sequence ID" value="MBU3851525.1"/>
    <property type="molecule type" value="Genomic_DNA"/>
</dbReference>
<dbReference type="PANTHER" id="PTHR42861">
    <property type="entry name" value="CALCIUM-TRANSPORTING ATPASE"/>
    <property type="match status" value="1"/>
</dbReference>
<dbReference type="InterPro" id="IPR008250">
    <property type="entry name" value="ATPase_P-typ_transduc_dom_A_sf"/>
</dbReference>
<dbReference type="InterPro" id="IPR001757">
    <property type="entry name" value="P_typ_ATPase"/>
</dbReference>
<feature type="transmembrane region" description="Helical" evidence="6">
    <location>
        <begin position="721"/>
        <end position="743"/>
    </location>
</feature>
<dbReference type="SFLD" id="SFLDS00003">
    <property type="entry name" value="Haloacid_Dehalogenase"/>
    <property type="match status" value="1"/>
</dbReference>
<evidence type="ECO:0000256" key="2">
    <source>
        <dbReference type="ARBA" id="ARBA00022692"/>
    </source>
</evidence>
<name>A0A948TJ01_9LACO</name>
<evidence type="ECO:0000259" key="7">
    <source>
        <dbReference type="Pfam" id="PF00122"/>
    </source>
</evidence>
<dbReference type="Proteomes" id="UP000777303">
    <property type="component" value="Unassembled WGS sequence"/>
</dbReference>
<feature type="transmembrane region" description="Helical" evidence="6">
    <location>
        <begin position="689"/>
        <end position="709"/>
    </location>
</feature>
<dbReference type="GO" id="GO:0016020">
    <property type="term" value="C:membrane"/>
    <property type="evidence" value="ECO:0007669"/>
    <property type="project" value="UniProtKB-SubCell"/>
</dbReference>
<feature type="transmembrane region" description="Helical" evidence="6">
    <location>
        <begin position="755"/>
        <end position="774"/>
    </location>
</feature>
<gene>
    <name evidence="8" type="ORF">H9901_02385</name>
</gene>
<dbReference type="NCBIfam" id="TIGR01494">
    <property type="entry name" value="ATPase_P-type"/>
    <property type="match status" value="2"/>
</dbReference>
<keyword evidence="5 6" id="KW-0472">Membrane</keyword>
<organism evidence="8 9">
    <name type="scientific">Candidatus Paralactobacillus gallistercoris</name>
    <dbReference type="NCBI Taxonomy" id="2838724"/>
    <lineage>
        <taxon>Bacteria</taxon>
        <taxon>Bacillati</taxon>
        <taxon>Bacillota</taxon>
        <taxon>Bacilli</taxon>
        <taxon>Lactobacillales</taxon>
        <taxon>Lactobacillaceae</taxon>
        <taxon>Lactobacillus</taxon>
    </lineage>
</organism>
<dbReference type="PRINTS" id="PR00119">
    <property type="entry name" value="CATATPASE"/>
</dbReference>
<evidence type="ECO:0000256" key="5">
    <source>
        <dbReference type="ARBA" id="ARBA00023136"/>
    </source>
</evidence>
<feature type="transmembrane region" description="Helical" evidence="6">
    <location>
        <begin position="217"/>
        <end position="238"/>
    </location>
</feature>
<dbReference type="SUPFAM" id="SSF81665">
    <property type="entry name" value="Calcium ATPase, transmembrane domain M"/>
    <property type="match status" value="1"/>
</dbReference>
<dbReference type="AlphaFoldDB" id="A0A948TJ01"/>
<feature type="transmembrane region" description="Helical" evidence="6">
    <location>
        <begin position="665"/>
        <end position="683"/>
    </location>
</feature>
<evidence type="ECO:0000256" key="4">
    <source>
        <dbReference type="ARBA" id="ARBA00022989"/>
    </source>
</evidence>
<proteinExistence type="predicted"/>
<dbReference type="PRINTS" id="PR00121">
    <property type="entry name" value="NAKATPASE"/>
</dbReference>
<dbReference type="Gene3D" id="1.20.1110.10">
    <property type="entry name" value="Calcium-transporting ATPase, transmembrane domain"/>
    <property type="match status" value="1"/>
</dbReference>
<dbReference type="InterPro" id="IPR023298">
    <property type="entry name" value="ATPase_P-typ_TM_dom_sf"/>
</dbReference>
<dbReference type="InterPro" id="IPR023299">
    <property type="entry name" value="ATPase_P-typ_cyto_dom_N"/>
</dbReference>
<keyword evidence="4 6" id="KW-1133">Transmembrane helix</keyword>
<evidence type="ECO:0000256" key="6">
    <source>
        <dbReference type="SAM" id="Phobius"/>
    </source>
</evidence>
<dbReference type="SFLD" id="SFLDF00027">
    <property type="entry name" value="p-type_atpase"/>
    <property type="match status" value="1"/>
</dbReference>
<comment type="subcellular location">
    <subcellularLocation>
        <location evidence="1">Membrane</location>
        <topology evidence="1">Multi-pass membrane protein</topology>
    </subcellularLocation>
</comment>
<keyword evidence="3" id="KW-1278">Translocase</keyword>
<dbReference type="CDD" id="cd02609">
    <property type="entry name" value="P-type_ATPase"/>
    <property type="match status" value="1"/>
</dbReference>
<dbReference type="Gene3D" id="3.40.50.1000">
    <property type="entry name" value="HAD superfamily/HAD-like"/>
    <property type="match status" value="1"/>
</dbReference>
<dbReference type="InterPro" id="IPR018303">
    <property type="entry name" value="ATPase_P-typ_P_site"/>
</dbReference>
<feature type="transmembrane region" description="Helical" evidence="6">
    <location>
        <begin position="623"/>
        <end position="645"/>
    </location>
</feature>
<evidence type="ECO:0000256" key="3">
    <source>
        <dbReference type="ARBA" id="ARBA00022967"/>
    </source>
</evidence>
<dbReference type="Pfam" id="PF00702">
    <property type="entry name" value="Hydrolase"/>
    <property type="match status" value="1"/>
</dbReference>
<dbReference type="PROSITE" id="PS00154">
    <property type="entry name" value="ATPASE_E1_E2"/>
    <property type="match status" value="1"/>
</dbReference>
<dbReference type="Pfam" id="PF00122">
    <property type="entry name" value="E1-E2_ATPase"/>
    <property type="match status" value="1"/>
</dbReference>
<dbReference type="SUPFAM" id="SSF56784">
    <property type="entry name" value="HAD-like"/>
    <property type="match status" value="1"/>
</dbReference>
<comment type="caution">
    <text evidence="8">The sequence shown here is derived from an EMBL/GenBank/DDBJ whole genome shotgun (WGS) entry which is preliminary data.</text>
</comment>
<feature type="transmembrane region" description="Helical" evidence="6">
    <location>
        <begin position="46"/>
        <end position="64"/>
    </location>
</feature>